<keyword evidence="10" id="KW-0325">Glycoprotein</keyword>
<dbReference type="Gene3D" id="3.90.1480.20">
    <property type="entry name" value="Glycosyl transferase family 29"/>
    <property type="match status" value="1"/>
</dbReference>
<evidence type="ECO:0000256" key="5">
    <source>
        <dbReference type="ARBA" id="ARBA00022692"/>
    </source>
</evidence>
<organism evidence="11 12">
    <name type="scientific">Cymbomonas tetramitiformis</name>
    <dbReference type="NCBI Taxonomy" id="36881"/>
    <lineage>
        <taxon>Eukaryota</taxon>
        <taxon>Viridiplantae</taxon>
        <taxon>Chlorophyta</taxon>
        <taxon>Pyramimonadophyceae</taxon>
        <taxon>Pyramimonadales</taxon>
        <taxon>Pyramimonadaceae</taxon>
        <taxon>Cymbomonas</taxon>
    </lineage>
</organism>
<dbReference type="InterPro" id="IPR050943">
    <property type="entry name" value="Glycosyltr_29_Sialyltrsf"/>
</dbReference>
<keyword evidence="3" id="KW-0328">Glycosyltransferase</keyword>
<evidence type="ECO:0000256" key="8">
    <source>
        <dbReference type="ARBA" id="ARBA00023034"/>
    </source>
</evidence>
<protein>
    <submittedName>
        <fullName evidence="11">Uncharacterized protein</fullName>
    </submittedName>
</protein>
<evidence type="ECO:0000256" key="1">
    <source>
        <dbReference type="ARBA" id="ARBA00004323"/>
    </source>
</evidence>
<comment type="caution">
    <text evidence="11">The sequence shown here is derived from an EMBL/GenBank/DDBJ whole genome shotgun (WGS) entry which is preliminary data.</text>
</comment>
<dbReference type="PANTHER" id="PTHR11987:SF36">
    <property type="entry name" value="SIA-ALPHA-2,3-GAL-BETA-1,4-GLCNAC-R:ALPHA 2,8-SIALYLTRANSFERASE"/>
    <property type="match status" value="1"/>
</dbReference>
<keyword evidence="9" id="KW-0472">Membrane</keyword>
<evidence type="ECO:0000313" key="12">
    <source>
        <dbReference type="Proteomes" id="UP001190700"/>
    </source>
</evidence>
<evidence type="ECO:0000256" key="3">
    <source>
        <dbReference type="ARBA" id="ARBA00022676"/>
    </source>
</evidence>
<keyword evidence="4" id="KW-0808">Transferase</keyword>
<dbReference type="AlphaFoldDB" id="A0AAE0G4Z9"/>
<keyword evidence="7" id="KW-1133">Transmembrane helix</keyword>
<dbReference type="InterPro" id="IPR038578">
    <property type="entry name" value="GT29-like_sf"/>
</dbReference>
<dbReference type="EMBL" id="LGRX02009515">
    <property type="protein sequence ID" value="KAK3271633.1"/>
    <property type="molecule type" value="Genomic_DNA"/>
</dbReference>
<accession>A0AAE0G4Z9</accession>
<gene>
    <name evidence="11" type="ORF">CYMTET_20030</name>
</gene>
<keyword evidence="12" id="KW-1185">Reference proteome</keyword>
<evidence type="ECO:0000256" key="10">
    <source>
        <dbReference type="ARBA" id="ARBA00023180"/>
    </source>
</evidence>
<dbReference type="FunFam" id="3.90.1480.20:FF:000015">
    <property type="entry name" value="Lactosylceramide alpha-2,3-sialyltransferase"/>
    <property type="match status" value="1"/>
</dbReference>
<evidence type="ECO:0000256" key="6">
    <source>
        <dbReference type="ARBA" id="ARBA00022968"/>
    </source>
</evidence>
<reference evidence="11 12" key="1">
    <citation type="journal article" date="2015" name="Genome Biol. Evol.">
        <title>Comparative Genomics of a Bacterivorous Green Alga Reveals Evolutionary Causalities and Consequences of Phago-Mixotrophic Mode of Nutrition.</title>
        <authorList>
            <person name="Burns J.A."/>
            <person name="Paasch A."/>
            <person name="Narechania A."/>
            <person name="Kim E."/>
        </authorList>
    </citation>
    <scope>NUCLEOTIDE SEQUENCE [LARGE SCALE GENOMIC DNA]</scope>
    <source>
        <strain evidence="11 12">PLY_AMNH</strain>
    </source>
</reference>
<dbReference type="Proteomes" id="UP001190700">
    <property type="component" value="Unassembled WGS sequence"/>
</dbReference>
<evidence type="ECO:0000256" key="2">
    <source>
        <dbReference type="ARBA" id="ARBA00006003"/>
    </source>
</evidence>
<evidence type="ECO:0000256" key="7">
    <source>
        <dbReference type="ARBA" id="ARBA00022989"/>
    </source>
</evidence>
<dbReference type="Pfam" id="PF00777">
    <property type="entry name" value="Glyco_transf_29"/>
    <property type="match status" value="1"/>
</dbReference>
<sequence length="224" mass="25478">MQIEPELVASLPALDYGVSGTVMHRSCAIVGNSGTLLGGKQGEEIDRHDAVLRINYAPVKGWEVDVGSKTTYDFSNRENARRILKTNVKMRDSTLLFFEVGSPTNRKQMFVPLVKKFPDRKIHFLHPGFVVRGLDLWFDLKSEVEARRHTKYHDKPMSGLFAVLFMTQVCTSVDLYGFEAYTKKRANSPYHYFDKVQGVTSVHSFDLAIDVFRLLNDAFPITIK</sequence>
<proteinExistence type="inferred from homology"/>
<evidence type="ECO:0000313" key="11">
    <source>
        <dbReference type="EMBL" id="KAK3271633.1"/>
    </source>
</evidence>
<comment type="subcellular location">
    <subcellularLocation>
        <location evidence="1">Golgi apparatus membrane</location>
        <topology evidence="1">Single-pass type II membrane protein</topology>
    </subcellularLocation>
</comment>
<dbReference type="GO" id="GO:0008373">
    <property type="term" value="F:sialyltransferase activity"/>
    <property type="evidence" value="ECO:0007669"/>
    <property type="project" value="InterPro"/>
</dbReference>
<dbReference type="InterPro" id="IPR001675">
    <property type="entry name" value="Glyco_trans_29"/>
</dbReference>
<keyword evidence="8" id="KW-0333">Golgi apparatus</keyword>
<keyword evidence="6" id="KW-0735">Signal-anchor</keyword>
<comment type="similarity">
    <text evidence="2">Belongs to the glycosyltransferase 29 family.</text>
</comment>
<keyword evidence="5" id="KW-0812">Transmembrane</keyword>
<dbReference type="PANTHER" id="PTHR11987">
    <property type="entry name" value="ALPHA-2,8-SIALYLTRANSFERASE"/>
    <property type="match status" value="1"/>
</dbReference>
<name>A0AAE0G4Z9_9CHLO</name>
<dbReference type="GO" id="GO:0000139">
    <property type="term" value="C:Golgi membrane"/>
    <property type="evidence" value="ECO:0007669"/>
    <property type="project" value="UniProtKB-SubCell"/>
</dbReference>
<evidence type="ECO:0000256" key="9">
    <source>
        <dbReference type="ARBA" id="ARBA00023136"/>
    </source>
</evidence>
<evidence type="ECO:0000256" key="4">
    <source>
        <dbReference type="ARBA" id="ARBA00022679"/>
    </source>
</evidence>
<dbReference type="CDD" id="cd19952">
    <property type="entry name" value="GT29"/>
    <property type="match status" value="1"/>
</dbReference>